<evidence type="ECO:0000313" key="1">
    <source>
        <dbReference type="EMBL" id="VAX17020.1"/>
    </source>
</evidence>
<sequence length="204" mass="22545">MAADKKRRHHTLALRKSLLGVIAELYLFPQTDEALAQALAEQFPDLDTDGARDCFSYLEKKGYVETSRAKERRMTARITAKGIDLVEGAVTDRGILSARPDFTGLALKRSVRSGILAYCRQFPDSFNGDDEILAELKELGMGALIIEQVRYSIWYLSEKSFLELKTHPLKSDLVFFARITAKGIDLVEGGISDPGVMSASGGEL</sequence>
<dbReference type="InterPro" id="IPR036390">
    <property type="entry name" value="WH_DNA-bd_sf"/>
</dbReference>
<name>A0A3B1C2B6_9ZZZZ</name>
<accession>A0A3B1C2B6</accession>
<gene>
    <name evidence="1" type="ORF">MNBD_NITROSPINAE04-849</name>
</gene>
<dbReference type="SUPFAM" id="SSF46785">
    <property type="entry name" value="Winged helix' DNA-binding domain"/>
    <property type="match status" value="1"/>
</dbReference>
<organism evidence="1">
    <name type="scientific">hydrothermal vent metagenome</name>
    <dbReference type="NCBI Taxonomy" id="652676"/>
    <lineage>
        <taxon>unclassified sequences</taxon>
        <taxon>metagenomes</taxon>
        <taxon>ecological metagenomes</taxon>
    </lineage>
</organism>
<reference evidence="1" key="1">
    <citation type="submission" date="2018-06" db="EMBL/GenBank/DDBJ databases">
        <authorList>
            <person name="Zhirakovskaya E."/>
        </authorList>
    </citation>
    <scope>NUCLEOTIDE SEQUENCE</scope>
</reference>
<dbReference type="AlphaFoldDB" id="A0A3B1C2B6"/>
<proteinExistence type="predicted"/>
<dbReference type="EMBL" id="UOGA01000084">
    <property type="protein sequence ID" value="VAX17020.1"/>
    <property type="molecule type" value="Genomic_DNA"/>
</dbReference>
<protein>
    <submittedName>
        <fullName evidence="1">Uncharacterized protein</fullName>
    </submittedName>
</protein>